<dbReference type="AlphaFoldDB" id="A0A915BN02"/>
<keyword evidence="1" id="KW-1185">Reference proteome</keyword>
<reference evidence="2" key="1">
    <citation type="submission" date="2022-11" db="UniProtKB">
        <authorList>
            <consortium name="WormBaseParasite"/>
        </authorList>
    </citation>
    <scope>IDENTIFICATION</scope>
</reference>
<dbReference type="WBParaSite" id="PgR048_g003_t06">
    <property type="protein sequence ID" value="PgR048_g003_t06"/>
    <property type="gene ID" value="PgR048_g003"/>
</dbReference>
<evidence type="ECO:0000313" key="2">
    <source>
        <dbReference type="WBParaSite" id="PgR048_g003_t06"/>
    </source>
</evidence>
<dbReference type="Proteomes" id="UP000887569">
    <property type="component" value="Unplaced"/>
</dbReference>
<accession>A0A915BN02</accession>
<organism evidence="1 2">
    <name type="scientific">Parascaris univalens</name>
    <name type="common">Nematode worm</name>
    <dbReference type="NCBI Taxonomy" id="6257"/>
    <lineage>
        <taxon>Eukaryota</taxon>
        <taxon>Metazoa</taxon>
        <taxon>Ecdysozoa</taxon>
        <taxon>Nematoda</taxon>
        <taxon>Chromadorea</taxon>
        <taxon>Rhabditida</taxon>
        <taxon>Spirurina</taxon>
        <taxon>Ascaridomorpha</taxon>
        <taxon>Ascaridoidea</taxon>
        <taxon>Ascarididae</taxon>
        <taxon>Parascaris</taxon>
    </lineage>
</organism>
<proteinExistence type="predicted"/>
<evidence type="ECO:0000313" key="1">
    <source>
        <dbReference type="Proteomes" id="UP000887569"/>
    </source>
</evidence>
<protein>
    <submittedName>
        <fullName evidence="2">Solute carrier organic anion transporter family member</fullName>
    </submittedName>
</protein>
<sequence>MLQDNVRNLGDRICLNRFLQLGPAVITTTAFSAWDVRLDIWSVSMDDPFTKDALGALRLMKEGRFACLRYSIPSLFTSFYEREQGKRSIRLSNGSVEADKEKSGYAAISIMAYSV</sequence>
<name>A0A915BN02_PARUN</name>